<evidence type="ECO:0000259" key="10">
    <source>
        <dbReference type="Pfam" id="PF00133"/>
    </source>
</evidence>
<dbReference type="InterPro" id="IPR048044">
    <property type="entry name" value="Valyl-tRNA_ligase_actino"/>
</dbReference>
<organism evidence="12 13">
    <name type="scientific">Actinomyces urogenitalis DSM 15434</name>
    <dbReference type="NCBI Taxonomy" id="525246"/>
    <lineage>
        <taxon>Bacteria</taxon>
        <taxon>Bacillati</taxon>
        <taxon>Actinomycetota</taxon>
        <taxon>Actinomycetes</taxon>
        <taxon>Actinomycetales</taxon>
        <taxon>Actinomycetaceae</taxon>
        <taxon>Actinomyces</taxon>
    </lineage>
</organism>
<dbReference type="Pfam" id="PF08264">
    <property type="entry name" value="Anticodon_1"/>
    <property type="match status" value="1"/>
</dbReference>
<dbReference type="InterPro" id="IPR009080">
    <property type="entry name" value="tRNAsynth_Ia_anticodon-bd"/>
</dbReference>
<dbReference type="Gene3D" id="1.10.730.10">
    <property type="entry name" value="Isoleucyl-tRNA Synthetase, Domain 1"/>
    <property type="match status" value="1"/>
</dbReference>
<dbReference type="GO" id="GO:0005829">
    <property type="term" value="C:cytosol"/>
    <property type="evidence" value="ECO:0007669"/>
    <property type="project" value="TreeGrafter"/>
</dbReference>
<dbReference type="Proteomes" id="UP000004778">
    <property type="component" value="Unassembled WGS sequence"/>
</dbReference>
<keyword evidence="6 8" id="KW-0030">Aminoacyl-tRNA synthetase</keyword>
<proteinExistence type="inferred from homology"/>
<dbReference type="GO" id="GO:0002161">
    <property type="term" value="F:aminoacyl-tRNA deacylase activity"/>
    <property type="evidence" value="ECO:0007669"/>
    <property type="project" value="InterPro"/>
</dbReference>
<dbReference type="GO" id="GO:0004832">
    <property type="term" value="F:valine-tRNA ligase activity"/>
    <property type="evidence" value="ECO:0007669"/>
    <property type="project" value="UniProtKB-UniRule"/>
</dbReference>
<dbReference type="SUPFAM" id="SSF50677">
    <property type="entry name" value="ValRS/IleRS/LeuRS editing domain"/>
    <property type="match status" value="1"/>
</dbReference>
<comment type="domain">
    <text evidence="8">ValRS has two distinct active sites: one for aminoacylation and one for editing. The misactivated threonine is translocated from the active site to the editing site.</text>
</comment>
<dbReference type="InterPro" id="IPR009008">
    <property type="entry name" value="Val/Leu/Ile-tRNA-synth_edit"/>
</dbReference>
<dbReference type="InterPro" id="IPR022874">
    <property type="entry name" value="Valine-tRNA_ligase_type_2"/>
</dbReference>
<comment type="catalytic activity">
    <reaction evidence="7 8">
        <text>tRNA(Val) + L-valine + ATP = L-valyl-tRNA(Val) + AMP + diphosphate</text>
        <dbReference type="Rhea" id="RHEA:10704"/>
        <dbReference type="Rhea" id="RHEA-COMP:9672"/>
        <dbReference type="Rhea" id="RHEA-COMP:9708"/>
        <dbReference type="ChEBI" id="CHEBI:30616"/>
        <dbReference type="ChEBI" id="CHEBI:33019"/>
        <dbReference type="ChEBI" id="CHEBI:57762"/>
        <dbReference type="ChEBI" id="CHEBI:78442"/>
        <dbReference type="ChEBI" id="CHEBI:78537"/>
        <dbReference type="ChEBI" id="CHEBI:456215"/>
        <dbReference type="EC" id="6.1.1.9"/>
    </reaction>
</comment>
<evidence type="ECO:0000313" key="13">
    <source>
        <dbReference type="Proteomes" id="UP000004778"/>
    </source>
</evidence>
<reference evidence="12 13" key="1">
    <citation type="submission" date="2009-01" db="EMBL/GenBank/DDBJ databases">
        <authorList>
            <person name="Qin X."/>
            <person name="Bachman B."/>
            <person name="Battles P."/>
            <person name="Bell A."/>
            <person name="Bess C."/>
            <person name="Bickham C."/>
            <person name="Chaboub L."/>
            <person name="Chen D."/>
            <person name="Coyle M."/>
            <person name="Deiros D.R."/>
            <person name="Dinh H."/>
            <person name="Forbes L."/>
            <person name="Fowler G."/>
            <person name="Francisco L."/>
            <person name="Fu Q."/>
            <person name="Gubbala S."/>
            <person name="Hale W."/>
            <person name="Han Y."/>
            <person name="Hemphill L."/>
            <person name="Highlander S.K."/>
            <person name="Hirani K."/>
            <person name="Hogues M."/>
            <person name="Jackson L."/>
            <person name="Jakkamsetti A."/>
            <person name="Javaid M."/>
            <person name="Jiang H."/>
            <person name="Korchina V."/>
            <person name="Kovar C."/>
            <person name="Lara F."/>
            <person name="Lee S."/>
            <person name="Mata R."/>
            <person name="Mathew T."/>
            <person name="Moen C."/>
            <person name="Morales K."/>
            <person name="Munidasa M."/>
            <person name="Nazareth L."/>
            <person name="Ngo R."/>
            <person name="Nguyen L."/>
            <person name="Okwuonu G."/>
            <person name="Ongeri F."/>
            <person name="Patil S."/>
            <person name="Petrosino J."/>
            <person name="Pham C."/>
            <person name="Pham P."/>
            <person name="Pu L.-L."/>
            <person name="Puazo M."/>
            <person name="Raj R."/>
            <person name="Reid J."/>
            <person name="Rouhana J."/>
            <person name="Saada N."/>
            <person name="Shang Y."/>
            <person name="Simmons D."/>
            <person name="Thornton R."/>
            <person name="Warren J."/>
            <person name="Weissenberger G."/>
            <person name="Zhang J."/>
            <person name="Zhang L."/>
            <person name="Zhou C."/>
            <person name="Zhu D."/>
            <person name="Muzny D."/>
            <person name="Worley K."/>
            <person name="Gibbs R."/>
        </authorList>
    </citation>
    <scope>NUCLEOTIDE SEQUENCE [LARGE SCALE GENOMIC DNA]</scope>
    <source>
        <strain evidence="12 13">DSM 15434</strain>
    </source>
</reference>
<dbReference type="SUPFAM" id="SSF47323">
    <property type="entry name" value="Anticodon-binding domain of a subclass of class I aminoacyl-tRNA synthetases"/>
    <property type="match status" value="1"/>
</dbReference>
<dbReference type="InterPro" id="IPR001412">
    <property type="entry name" value="aa-tRNA-synth_I_CS"/>
</dbReference>
<dbReference type="NCBIfam" id="NF009687">
    <property type="entry name" value="PRK13208.1"/>
    <property type="match status" value="1"/>
</dbReference>
<accession>C0W752</accession>
<comment type="subcellular location">
    <subcellularLocation>
        <location evidence="8">Cytoplasm</location>
    </subcellularLocation>
</comment>
<keyword evidence="5 8" id="KW-0648">Protein biosynthesis</keyword>
<feature type="region of interest" description="Disordered" evidence="9">
    <location>
        <begin position="52"/>
        <end position="77"/>
    </location>
</feature>
<dbReference type="STRING" id="103621.GCA_001067145_00859"/>
<dbReference type="Gene3D" id="3.40.50.620">
    <property type="entry name" value="HUPs"/>
    <property type="match status" value="2"/>
</dbReference>
<dbReference type="AlphaFoldDB" id="C0W752"/>
<dbReference type="PANTHER" id="PTHR11946:SF93">
    <property type="entry name" value="VALINE--TRNA LIGASE, CHLOROPLASTIC_MITOCHONDRIAL 2"/>
    <property type="match status" value="1"/>
</dbReference>
<keyword evidence="13" id="KW-1185">Reference proteome</keyword>
<gene>
    <name evidence="8" type="primary">valS</name>
    <name evidence="12" type="ORF">HMPREF0058_1696</name>
</gene>
<dbReference type="PROSITE" id="PS00178">
    <property type="entry name" value="AA_TRNA_LIGASE_I"/>
    <property type="match status" value="1"/>
</dbReference>
<evidence type="ECO:0000256" key="7">
    <source>
        <dbReference type="ARBA" id="ARBA00047552"/>
    </source>
</evidence>
<keyword evidence="3 8" id="KW-0547">Nucleotide-binding</keyword>
<evidence type="ECO:0000256" key="2">
    <source>
        <dbReference type="ARBA" id="ARBA00022598"/>
    </source>
</evidence>
<dbReference type="InterPro" id="IPR033705">
    <property type="entry name" value="Anticodon_Ia_Val"/>
</dbReference>
<feature type="short sequence motif" description="'HIGH' region" evidence="8">
    <location>
        <begin position="127"/>
        <end position="137"/>
    </location>
</feature>
<keyword evidence="1 8" id="KW-0963">Cytoplasm</keyword>
<protein>
    <recommendedName>
        <fullName evidence="8">Valine--tRNA ligase</fullName>
        <ecNumber evidence="8">6.1.1.9</ecNumber>
    </recommendedName>
    <alternativeName>
        <fullName evidence="8">Valyl-tRNA synthetase</fullName>
        <shortName evidence="8">ValRS</shortName>
    </alternativeName>
</protein>
<dbReference type="NCBIfam" id="NF000540">
    <property type="entry name" value="alt_ValS"/>
    <property type="match status" value="1"/>
</dbReference>
<comment type="caution">
    <text evidence="12">The sequence shown here is derived from an EMBL/GenBank/DDBJ whole genome shotgun (WGS) entry which is preliminary data.</text>
</comment>
<evidence type="ECO:0000256" key="6">
    <source>
        <dbReference type="ARBA" id="ARBA00023146"/>
    </source>
</evidence>
<dbReference type="SUPFAM" id="SSF52374">
    <property type="entry name" value="Nucleotidylyl transferase"/>
    <property type="match status" value="1"/>
</dbReference>
<dbReference type="HAMAP" id="MF_02005">
    <property type="entry name" value="Val_tRNA_synth_type2"/>
    <property type="match status" value="1"/>
</dbReference>
<dbReference type="Pfam" id="PF00133">
    <property type="entry name" value="tRNA-synt_1"/>
    <property type="match status" value="2"/>
</dbReference>
<dbReference type="InterPro" id="IPR013155">
    <property type="entry name" value="M/V/L/I-tRNA-synth_anticd-bd"/>
</dbReference>
<evidence type="ECO:0000259" key="11">
    <source>
        <dbReference type="Pfam" id="PF08264"/>
    </source>
</evidence>
<dbReference type="GO" id="GO:0006438">
    <property type="term" value="P:valyl-tRNA aminoacylation"/>
    <property type="evidence" value="ECO:0007669"/>
    <property type="project" value="UniProtKB-UniRule"/>
</dbReference>
<evidence type="ECO:0000256" key="5">
    <source>
        <dbReference type="ARBA" id="ARBA00022917"/>
    </source>
</evidence>
<dbReference type="InterPro" id="IPR014729">
    <property type="entry name" value="Rossmann-like_a/b/a_fold"/>
</dbReference>
<dbReference type="eggNOG" id="COG0525">
    <property type="taxonomic scope" value="Bacteria"/>
</dbReference>
<feature type="domain" description="Methionyl/Valyl/Leucyl/Isoleucyl-tRNA synthetase anticodon-binding" evidence="11">
    <location>
        <begin position="784"/>
        <end position="930"/>
    </location>
</feature>
<evidence type="ECO:0000256" key="3">
    <source>
        <dbReference type="ARBA" id="ARBA00022741"/>
    </source>
</evidence>
<dbReference type="HOGENOM" id="CLU_001493_0_2_11"/>
<name>C0W752_9ACTO</name>
<evidence type="ECO:0000256" key="4">
    <source>
        <dbReference type="ARBA" id="ARBA00022840"/>
    </source>
</evidence>
<keyword evidence="2 8" id="KW-0436">Ligase</keyword>
<dbReference type="PRINTS" id="PR00986">
    <property type="entry name" value="TRNASYNTHVAL"/>
</dbReference>
<feature type="domain" description="Aminoacyl-tRNA synthetase class Ia" evidence="10">
    <location>
        <begin position="210"/>
        <end position="727"/>
    </location>
</feature>
<keyword evidence="4 8" id="KW-0067">ATP-binding</keyword>
<dbReference type="GO" id="GO:0005524">
    <property type="term" value="F:ATP binding"/>
    <property type="evidence" value="ECO:0007669"/>
    <property type="project" value="UniProtKB-UniRule"/>
</dbReference>
<evidence type="ECO:0000313" key="12">
    <source>
        <dbReference type="EMBL" id="EEH65432.1"/>
    </source>
</evidence>
<feature type="domain" description="Aminoacyl-tRNA synthetase class Ia" evidence="10">
    <location>
        <begin position="99"/>
        <end position="180"/>
    </location>
</feature>
<comment type="function">
    <text evidence="8">Catalyzes the attachment of valine to tRNA(Val). As ValRS can inadvertently accommodate and process structurally similar amino acids such as threonine, to avoid such errors, it has a 'posttransfer' editing activity that hydrolyzes mischarged Thr-tRNA(Val) in a tRNA-dependent manner.</text>
</comment>
<feature type="compositionally biased region" description="Basic and acidic residues" evidence="9">
    <location>
        <begin position="52"/>
        <end position="64"/>
    </location>
</feature>
<evidence type="ECO:0000256" key="1">
    <source>
        <dbReference type="ARBA" id="ARBA00022490"/>
    </source>
</evidence>
<feature type="short sequence motif" description="'KMSKS' region" evidence="8">
    <location>
        <begin position="692"/>
        <end position="696"/>
    </location>
</feature>
<dbReference type="EMBL" id="ACFH01000114">
    <property type="protein sequence ID" value="EEH65432.1"/>
    <property type="molecule type" value="Genomic_DNA"/>
</dbReference>
<dbReference type="InterPro" id="IPR002300">
    <property type="entry name" value="aa-tRNA-synth_Ia"/>
</dbReference>
<feature type="binding site" evidence="8">
    <location>
        <position position="695"/>
    </location>
    <ligand>
        <name>ATP</name>
        <dbReference type="ChEBI" id="CHEBI:30616"/>
    </ligand>
</feature>
<evidence type="ECO:0000256" key="8">
    <source>
        <dbReference type="HAMAP-Rule" id="MF_02005"/>
    </source>
</evidence>
<comment type="similarity">
    <text evidence="8">Belongs to the class-I aminoacyl-tRNA synthetase family. ValS type 2 subfamily.</text>
</comment>
<dbReference type="InterPro" id="IPR002303">
    <property type="entry name" value="Valyl-tRNA_ligase"/>
</dbReference>
<dbReference type="CDD" id="cd07962">
    <property type="entry name" value="Anticodon_Ia_Val"/>
    <property type="match status" value="1"/>
</dbReference>
<comment type="subunit">
    <text evidence="8">Monomer.</text>
</comment>
<dbReference type="PANTHER" id="PTHR11946">
    <property type="entry name" value="VALYL-TRNA SYNTHETASES"/>
    <property type="match status" value="1"/>
</dbReference>
<sequence>MALLCLVHGASTPLVGEEGTSTDDVGAPCQVAWMLVARGDVVAHLTGRERRPLGALPGDHDRIRAMSGTEPSPRILPSELHSPRVPSKVSADGLEAAWGKRWEEDGTYAFDRSAERHEVYSIDTPPPTVSGSLHVGHVFSYTHTDTVARYQRMRGMSVFYPMGWDDNGLPTERRVQNYFGVRCDPSLPYDPDFVPPHAGGEGKSIKAADQVPISRRNFVELCERLTVEDEAQFEALWRHLGLSVDWKQNYQTIGVRARKVAQAAFLRNLARGEAYQAAAPGLWDVTFQTAVAQAELESREYPGFYHRLAFHVVDPAAAQAAKDAGAPIEEGPAGTADICIETTRPELLPACVALIAHPDDERFKPLFGTTVASPVFGVEVPVLPHPEAEMDKGAGIAMCCTFGDTTDIDWWRDLDLPLRAILRKDGRLETETPEWITDAHGREVYEAMAGKTTFSARKVLVDELTATGEMRGEPTKTVRQTNFFEKGDKPLEIVTSRQWYIRNGGKAWTNPATGKDLNAELLERGAELDFHPDFMRVRYENWVKGLNNDWLISRQRFFGVPFPLWYKVGADGEVDYDAIITPEESALPVDPSSDPAPGYTEDQRGVPGGFVGELDIMDTWATSSLSPQLVSGWLEDEDLFARVYPMDLRPQGQDIIRTWLFSSVVRADLEFGALPWKHAGISGWILDSDHKKMSKSKGNVVTPMGLLDKYGSDAVRYWAASARLGLDPAFEEAQIKVGRRLAIKVLNASKFALSMGVPWDADEATLAAVPAPSLDVTKVTEPIDRAVLAALAGVVDTATAAFDRYEHARALEATESFFWTFCDDYIELVKDRANDFEGTHDAAAVASARTTLAIAVDTFVRLFAPFLPFVTEEVWSWYRTGSVHRAAWPTAEGLRAGAGEADAELVVHAGVALAALRKVKSEAKVSQKTPILSASLTVAPELVAAVEAVRADLLEAAKVTGTFEVAAGAPSAAGTTAEGDEAVQAAPVTVTAVELGEPPAKR</sequence>
<evidence type="ECO:0000256" key="9">
    <source>
        <dbReference type="SAM" id="MobiDB-lite"/>
    </source>
</evidence>
<dbReference type="EC" id="6.1.1.9" evidence="8"/>